<dbReference type="EMBL" id="JAKCXM010000703">
    <property type="protein sequence ID" value="KAJ0392159.1"/>
    <property type="molecule type" value="Genomic_DNA"/>
</dbReference>
<protein>
    <recommendedName>
        <fullName evidence="3">DDE Tnp4 domain-containing protein</fullName>
    </recommendedName>
</protein>
<dbReference type="AlphaFoldDB" id="A0AAD5Q1S9"/>
<accession>A0AAD5Q1S9</accession>
<keyword evidence="2" id="KW-1185">Reference proteome</keyword>
<dbReference type="Proteomes" id="UP001209570">
    <property type="component" value="Unassembled WGS sequence"/>
</dbReference>
<name>A0AAD5Q1S9_PYTIN</name>
<evidence type="ECO:0000313" key="1">
    <source>
        <dbReference type="EMBL" id="KAJ0392159.1"/>
    </source>
</evidence>
<sequence length="219" mass="24751">MILRDRKKSLGATLDWLCSAPSCHKQELNFDISFSTVHKYRMAGIKAVVRALQDLKFPSKVSSSLKSKCPYFDKALCTIDGDHFPLTVSKDDAERFRNRKGWISTNILIASDWKCAKLLPMIPDGFYAIADAEFEGVDAIPRPMCACFLLHNFIRHVDQDDLAQDLEELPDVVDRPPMDSAADRAYDDLAAEQREDEPEYTLMYMVELATLPAATQLNT</sequence>
<comment type="caution">
    <text evidence="1">The sequence shown here is derived from an EMBL/GenBank/DDBJ whole genome shotgun (WGS) entry which is preliminary data.</text>
</comment>
<proteinExistence type="predicted"/>
<evidence type="ECO:0008006" key="3">
    <source>
        <dbReference type="Google" id="ProtNLM"/>
    </source>
</evidence>
<reference evidence="1" key="1">
    <citation type="submission" date="2021-12" db="EMBL/GenBank/DDBJ databases">
        <title>Prjna785345.</title>
        <authorList>
            <person name="Rujirawat T."/>
            <person name="Krajaejun T."/>
        </authorList>
    </citation>
    <scope>NUCLEOTIDE SEQUENCE</scope>
    <source>
        <strain evidence="1">Pi057C3</strain>
    </source>
</reference>
<evidence type="ECO:0000313" key="2">
    <source>
        <dbReference type="Proteomes" id="UP001209570"/>
    </source>
</evidence>
<organism evidence="1 2">
    <name type="scientific">Pythium insidiosum</name>
    <name type="common">Pythiosis disease agent</name>
    <dbReference type="NCBI Taxonomy" id="114742"/>
    <lineage>
        <taxon>Eukaryota</taxon>
        <taxon>Sar</taxon>
        <taxon>Stramenopiles</taxon>
        <taxon>Oomycota</taxon>
        <taxon>Peronosporomycetes</taxon>
        <taxon>Pythiales</taxon>
        <taxon>Pythiaceae</taxon>
        <taxon>Pythium</taxon>
    </lineage>
</organism>
<gene>
    <name evidence="1" type="ORF">P43SY_011317</name>
</gene>